<protein>
    <submittedName>
        <fullName evidence="2">Uncharacterized protein</fullName>
    </submittedName>
</protein>
<gene>
    <name evidence="2" type="ORF">AC579_9462</name>
</gene>
<feature type="compositionally biased region" description="Basic and acidic residues" evidence="1">
    <location>
        <begin position="36"/>
        <end position="54"/>
    </location>
</feature>
<comment type="caution">
    <text evidence="2">The sequence shown here is derived from an EMBL/GenBank/DDBJ whole genome shotgun (WGS) entry which is preliminary data.</text>
</comment>
<dbReference type="STRING" id="113226.A0A139I9Y2"/>
<keyword evidence="3" id="KW-1185">Reference proteome</keyword>
<sequence length="463" mass="51662">MPKKRTYNFRNLEGSSNGKANASNDGANKSSTVNERLSELRRLEGKDAAKKKTELAQLTQTQSRPKQLMRFARMMGEGTGRVDQKPPSLLHLALKSAAESWHLFNAEDLPMLTEMPLSLRVRLLGYLGFYGPSIDIYVLDALTKDQDPVLELDLAGLIGHGSLTVGKVVKLAKLQSSSKELKANSDDIFESWDQEETLETALLRTTLTTRFSQLARLSLSHPPPGVSWKDLLSLSKHIPALTHLSLAYWPRPTLTPNLATATVSSQNSPDITAGGSHFYSATDEDLYEPASILRTLSSGLLRLTWLDLEGCTGWMPALAFHQDANALIKQHDLGQGDGWTEVPAVTRMFVKNWTNLTYINCAQGWLPSLSAMHSLPRQTMPYMHRQIVAKFEETQTATLLAQPDVEESILVAQHKAEKWIHLEDRAFAAERSINALRRTSNVKPVDFDHGWDKDKSLILRRST</sequence>
<evidence type="ECO:0000256" key="1">
    <source>
        <dbReference type="SAM" id="MobiDB-lite"/>
    </source>
</evidence>
<evidence type="ECO:0000313" key="3">
    <source>
        <dbReference type="Proteomes" id="UP000073492"/>
    </source>
</evidence>
<dbReference type="AlphaFoldDB" id="A0A139I9Y2"/>
<dbReference type="Proteomes" id="UP000073492">
    <property type="component" value="Unassembled WGS sequence"/>
</dbReference>
<proteinExistence type="predicted"/>
<accession>A0A139I9Y2</accession>
<evidence type="ECO:0000313" key="2">
    <source>
        <dbReference type="EMBL" id="KXT11342.1"/>
    </source>
</evidence>
<dbReference type="OrthoDB" id="5358475at2759"/>
<name>A0A139I9Y2_9PEZI</name>
<reference evidence="2 3" key="1">
    <citation type="submission" date="2015-07" db="EMBL/GenBank/DDBJ databases">
        <title>Comparative genomics of the Sigatoka disease complex on banana suggests a link between parallel evolutionary changes in Pseudocercospora fijiensis and Pseudocercospora eumusae and increased virulence on the banana host.</title>
        <authorList>
            <person name="Chang T.-C."/>
            <person name="Salvucci A."/>
            <person name="Crous P.W."/>
            <person name="Stergiopoulos I."/>
        </authorList>
    </citation>
    <scope>NUCLEOTIDE SEQUENCE [LARGE SCALE GENOMIC DNA]</scope>
    <source>
        <strain evidence="2 3">CBS 116634</strain>
    </source>
</reference>
<feature type="compositionally biased region" description="Polar residues" evidence="1">
    <location>
        <begin position="13"/>
        <end position="35"/>
    </location>
</feature>
<organism evidence="2 3">
    <name type="scientific">Pseudocercospora musae</name>
    <dbReference type="NCBI Taxonomy" id="113226"/>
    <lineage>
        <taxon>Eukaryota</taxon>
        <taxon>Fungi</taxon>
        <taxon>Dikarya</taxon>
        <taxon>Ascomycota</taxon>
        <taxon>Pezizomycotina</taxon>
        <taxon>Dothideomycetes</taxon>
        <taxon>Dothideomycetidae</taxon>
        <taxon>Mycosphaerellales</taxon>
        <taxon>Mycosphaerellaceae</taxon>
        <taxon>Pseudocercospora</taxon>
    </lineage>
</organism>
<dbReference type="EMBL" id="LFZO01000205">
    <property type="protein sequence ID" value="KXT11342.1"/>
    <property type="molecule type" value="Genomic_DNA"/>
</dbReference>
<feature type="region of interest" description="Disordered" evidence="1">
    <location>
        <begin position="1"/>
        <end position="64"/>
    </location>
</feature>